<evidence type="ECO:0000256" key="3">
    <source>
        <dbReference type="ARBA" id="ARBA00022989"/>
    </source>
</evidence>
<keyword evidence="2 6" id="KW-0812">Transmembrane</keyword>
<protein>
    <submittedName>
        <fullName evidence="9">FUSC family protein</fullName>
    </submittedName>
</protein>
<evidence type="ECO:0000259" key="7">
    <source>
        <dbReference type="Pfam" id="PF12805"/>
    </source>
</evidence>
<feature type="transmembrane region" description="Helical" evidence="6">
    <location>
        <begin position="443"/>
        <end position="460"/>
    </location>
</feature>
<feature type="transmembrane region" description="Helical" evidence="6">
    <location>
        <begin position="496"/>
        <end position="516"/>
    </location>
</feature>
<evidence type="ECO:0000256" key="2">
    <source>
        <dbReference type="ARBA" id="ARBA00022692"/>
    </source>
</evidence>
<organism evidence="9 10">
    <name type="scientific">Xylophilus rhododendri</name>
    <dbReference type="NCBI Taxonomy" id="2697032"/>
    <lineage>
        <taxon>Bacteria</taxon>
        <taxon>Pseudomonadati</taxon>
        <taxon>Pseudomonadota</taxon>
        <taxon>Betaproteobacteria</taxon>
        <taxon>Burkholderiales</taxon>
        <taxon>Xylophilus</taxon>
    </lineage>
</organism>
<dbReference type="Pfam" id="PF13515">
    <property type="entry name" value="FUSC_2"/>
    <property type="match status" value="1"/>
</dbReference>
<evidence type="ECO:0000256" key="5">
    <source>
        <dbReference type="SAM" id="MobiDB-lite"/>
    </source>
</evidence>
<gene>
    <name evidence="9" type="ORF">GT347_25930</name>
</gene>
<dbReference type="EMBL" id="CP047650">
    <property type="protein sequence ID" value="QHJ01718.1"/>
    <property type="molecule type" value="Genomic_DNA"/>
</dbReference>
<evidence type="ECO:0000259" key="8">
    <source>
        <dbReference type="Pfam" id="PF13515"/>
    </source>
</evidence>
<dbReference type="AlphaFoldDB" id="A0A857JDJ8"/>
<feature type="region of interest" description="Disordered" evidence="5">
    <location>
        <begin position="637"/>
        <end position="660"/>
    </location>
</feature>
<keyword evidence="10" id="KW-1185">Reference proteome</keyword>
<evidence type="ECO:0000313" key="9">
    <source>
        <dbReference type="EMBL" id="QHJ01718.1"/>
    </source>
</evidence>
<evidence type="ECO:0000313" key="10">
    <source>
        <dbReference type="Proteomes" id="UP000464787"/>
    </source>
</evidence>
<reference evidence="9 10" key="1">
    <citation type="submission" date="2020-01" db="EMBL/GenBank/DDBJ databases">
        <title>Genome sequencing of strain KACC 21265.</title>
        <authorList>
            <person name="Heo J."/>
            <person name="Kim S.-J."/>
            <person name="Kim J.-S."/>
            <person name="Hong S.-B."/>
            <person name="Kwon S.-W."/>
        </authorList>
    </citation>
    <scope>NUCLEOTIDE SEQUENCE [LARGE SCALE GENOMIC DNA]</scope>
    <source>
        <strain evidence="9 10">KACC 21265</strain>
    </source>
</reference>
<dbReference type="InterPro" id="IPR049453">
    <property type="entry name" value="Memb_transporter_dom"/>
</dbReference>
<evidence type="ECO:0000256" key="4">
    <source>
        <dbReference type="ARBA" id="ARBA00023136"/>
    </source>
</evidence>
<feature type="domain" description="Integral membrane protein YccS N-terminal" evidence="7">
    <location>
        <begin position="74"/>
        <end position="286"/>
    </location>
</feature>
<sequence>MFSVLGPHVTNGLSVAIGLIGTALILYAIGGLTAAATAGVGILIATMADLPAQKHHKLQQMLPGPLLGVPLFLAMQLSHDSIQQQAMVLICGSFVSFLAMAWGKRGGPVSAGMMFSMVFALAEQPPRGLFEALHRTGWFALGAGIYVVYGVVSNGLLNGLYRNQLLADAIKGFAGILRTQARRFDGHVHAGGVMSDMLTQQAALADALQSARDLVLESPRTPARQRRAAILMALLDARDHLLACDLDIDALARQGENATVQPALRDALLFRARQLETLATALLLGRGAPAQPLPYRPIPEITAPDNSALREVIARVATIASEVDRMYALAHGELKADIAAVRETWQLFISATTWSWMPLRSLQGWYAPTLRYALRGSLAIAIGYLVSQHLPWAAHPYWVLATIVVVLRASLAQTLERRNARIAGTIFGCVLVMVVLAEHPAPQVVLGVIALSSAVAHAFVVRRYFITSVAATLLGLMQAHLLAADVHPVFAAAERIADTVIGALIAWGCSYVLPVWEKSSVPQMVQRALAAQSRHAELALVPASTTSPDLQWRLARREAYDSLSALVQATARSRSEPRAVQPALEPLETLQALSYHMLAHLTAVKSMLQLRRGQLDMAVAEPALAAAAAAIARALTGSEPAAPRRSRAATVDPSQARPPDMLAADLTPWLLERLAVSQSLAAQMRAAADLSSGS</sequence>
<feature type="transmembrane region" description="Helical" evidence="6">
    <location>
        <begin position="138"/>
        <end position="161"/>
    </location>
</feature>
<dbReference type="GO" id="GO:0016020">
    <property type="term" value="C:membrane"/>
    <property type="evidence" value="ECO:0007669"/>
    <property type="project" value="UniProtKB-SubCell"/>
</dbReference>
<name>A0A857JDJ8_9BURK</name>
<feature type="transmembrane region" description="Helical" evidence="6">
    <location>
        <begin position="465"/>
        <end position="484"/>
    </location>
</feature>
<dbReference type="Pfam" id="PF12805">
    <property type="entry name" value="FUSC-like"/>
    <property type="match status" value="1"/>
</dbReference>
<keyword evidence="4 6" id="KW-0472">Membrane</keyword>
<evidence type="ECO:0000256" key="6">
    <source>
        <dbReference type="SAM" id="Phobius"/>
    </source>
</evidence>
<comment type="subcellular location">
    <subcellularLocation>
        <location evidence="1">Membrane</location>
        <topology evidence="1">Multi-pass membrane protein</topology>
    </subcellularLocation>
</comment>
<evidence type="ECO:0000256" key="1">
    <source>
        <dbReference type="ARBA" id="ARBA00004141"/>
    </source>
</evidence>
<accession>A0A857JDJ8</accession>
<feature type="domain" description="Integral membrane bound transporter" evidence="8">
    <location>
        <begin position="384"/>
        <end position="507"/>
    </location>
</feature>
<dbReference type="Proteomes" id="UP000464787">
    <property type="component" value="Chromosome"/>
</dbReference>
<feature type="transmembrane region" description="Helical" evidence="6">
    <location>
        <begin position="84"/>
        <end position="102"/>
    </location>
</feature>
<dbReference type="KEGG" id="xyk:GT347_25930"/>
<feature type="transmembrane region" description="Helical" evidence="6">
    <location>
        <begin position="15"/>
        <end position="48"/>
    </location>
</feature>
<dbReference type="InterPro" id="IPR032692">
    <property type="entry name" value="YccS_N"/>
</dbReference>
<proteinExistence type="predicted"/>
<keyword evidence="3 6" id="KW-1133">Transmembrane helix</keyword>
<feature type="transmembrane region" description="Helical" evidence="6">
    <location>
        <begin position="420"/>
        <end position="437"/>
    </location>
</feature>